<dbReference type="InterPro" id="IPR011206">
    <property type="entry name" value="Citrate_lyase_beta/mcl1/mcl2"/>
</dbReference>
<reference evidence="5 6" key="1">
    <citation type="submission" date="2024-06" db="EMBL/GenBank/DDBJ databases">
        <authorList>
            <person name="Woo H."/>
        </authorList>
    </citation>
    <scope>NUCLEOTIDE SEQUENCE [LARGE SCALE GENOMIC DNA]</scope>
    <source>
        <strain evidence="5 6">Si-c</strain>
    </source>
</reference>
<sequence>MRLRSLLFVPGDRPERMAKAMHSAADAVILDLEDSVAPTRKPAAREAVAAFLANGARAKPVFVRINTLSDGMAEADLAALGSCAPDALVLPKAEGRASIEWLDELLSNTQLDRLPLLPIATETPTAVFALGSYRDIASRLLALTWGAEDLSAAIGATATREAGGFTAPYQIVRTLALFGAHAAGVPAIETVYTDIKDCDGLASAAARAARDGFAGMLAIHPSQLDVINAAFDPSEAELARARAIVAAFAEHPEAGALALEGQMIDAPHAKLAHRLIERAGQR</sequence>
<dbReference type="PIRSF" id="PIRSF015582">
    <property type="entry name" value="Cit_lyase_B"/>
    <property type="match status" value="1"/>
</dbReference>
<dbReference type="PANTHER" id="PTHR32308:SF0">
    <property type="entry name" value="HPCH_HPAI ALDOLASE_CITRATE LYASE DOMAIN-CONTAINING PROTEIN"/>
    <property type="match status" value="1"/>
</dbReference>
<dbReference type="PANTHER" id="PTHR32308">
    <property type="entry name" value="LYASE BETA SUBUNIT, PUTATIVE (AFU_ORTHOLOGUE AFUA_4G13030)-RELATED"/>
    <property type="match status" value="1"/>
</dbReference>
<keyword evidence="5" id="KW-0456">Lyase</keyword>
<keyword evidence="6" id="KW-1185">Reference proteome</keyword>
<feature type="domain" description="HpcH/HpaI aldolase/citrate lyase" evidence="4">
    <location>
        <begin position="4"/>
        <end position="221"/>
    </location>
</feature>
<name>A0ABV3QEN1_9GAMM</name>
<dbReference type="Pfam" id="PF03328">
    <property type="entry name" value="HpcH_HpaI"/>
    <property type="match status" value="1"/>
</dbReference>
<comment type="cofactor">
    <cofactor evidence="1">
        <name>Mg(2+)</name>
        <dbReference type="ChEBI" id="CHEBI:18420"/>
    </cofactor>
</comment>
<accession>A0ABV3QEN1</accession>
<dbReference type="RefSeq" id="WP_367854350.1">
    <property type="nucleotide sequence ID" value="NZ_JBFOHK010000002.1"/>
</dbReference>
<dbReference type="InterPro" id="IPR005000">
    <property type="entry name" value="Aldolase/citrate-lyase_domain"/>
</dbReference>
<dbReference type="EMBL" id="JBFOHK010000002">
    <property type="protein sequence ID" value="MEW9572300.1"/>
    <property type="molecule type" value="Genomic_DNA"/>
</dbReference>
<gene>
    <name evidence="5" type="ORF">ABQJ54_11105</name>
</gene>
<evidence type="ECO:0000256" key="2">
    <source>
        <dbReference type="ARBA" id="ARBA00022723"/>
    </source>
</evidence>
<comment type="caution">
    <text evidence="5">The sequence shown here is derived from an EMBL/GenBank/DDBJ whole genome shotgun (WGS) entry which is preliminary data.</text>
</comment>
<dbReference type="Proteomes" id="UP001556220">
    <property type="component" value="Unassembled WGS sequence"/>
</dbReference>
<dbReference type="InterPro" id="IPR040442">
    <property type="entry name" value="Pyrv_kinase-like_dom_sf"/>
</dbReference>
<evidence type="ECO:0000313" key="6">
    <source>
        <dbReference type="Proteomes" id="UP001556220"/>
    </source>
</evidence>
<protein>
    <submittedName>
        <fullName evidence="5">CoA ester lyase</fullName>
    </submittedName>
</protein>
<evidence type="ECO:0000256" key="3">
    <source>
        <dbReference type="ARBA" id="ARBA00022842"/>
    </source>
</evidence>
<organism evidence="5 6">
    <name type="scientific">Rhodanobacter lycopersici</name>
    <dbReference type="NCBI Taxonomy" id="3162487"/>
    <lineage>
        <taxon>Bacteria</taxon>
        <taxon>Pseudomonadati</taxon>
        <taxon>Pseudomonadota</taxon>
        <taxon>Gammaproteobacteria</taxon>
        <taxon>Lysobacterales</taxon>
        <taxon>Rhodanobacteraceae</taxon>
        <taxon>Rhodanobacter</taxon>
    </lineage>
</organism>
<keyword evidence="2" id="KW-0479">Metal-binding</keyword>
<keyword evidence="3" id="KW-0460">Magnesium</keyword>
<evidence type="ECO:0000256" key="1">
    <source>
        <dbReference type="ARBA" id="ARBA00001946"/>
    </source>
</evidence>
<dbReference type="Gene3D" id="3.20.20.60">
    <property type="entry name" value="Phosphoenolpyruvate-binding domains"/>
    <property type="match status" value="1"/>
</dbReference>
<proteinExistence type="predicted"/>
<dbReference type="InterPro" id="IPR015813">
    <property type="entry name" value="Pyrv/PenolPyrv_kinase-like_dom"/>
</dbReference>
<evidence type="ECO:0000313" key="5">
    <source>
        <dbReference type="EMBL" id="MEW9572300.1"/>
    </source>
</evidence>
<evidence type="ECO:0000259" key="4">
    <source>
        <dbReference type="Pfam" id="PF03328"/>
    </source>
</evidence>
<dbReference type="GO" id="GO:0016829">
    <property type="term" value="F:lyase activity"/>
    <property type="evidence" value="ECO:0007669"/>
    <property type="project" value="UniProtKB-KW"/>
</dbReference>
<dbReference type="SUPFAM" id="SSF51621">
    <property type="entry name" value="Phosphoenolpyruvate/pyruvate domain"/>
    <property type="match status" value="1"/>
</dbReference>